<dbReference type="Pfam" id="PF14111">
    <property type="entry name" value="DUF4283"/>
    <property type="match status" value="1"/>
</dbReference>
<organism evidence="2">
    <name type="scientific">Sesamum latifolium</name>
    <dbReference type="NCBI Taxonomy" id="2727402"/>
    <lineage>
        <taxon>Eukaryota</taxon>
        <taxon>Viridiplantae</taxon>
        <taxon>Streptophyta</taxon>
        <taxon>Embryophyta</taxon>
        <taxon>Tracheophyta</taxon>
        <taxon>Spermatophyta</taxon>
        <taxon>Magnoliopsida</taxon>
        <taxon>eudicotyledons</taxon>
        <taxon>Gunneridae</taxon>
        <taxon>Pentapetalae</taxon>
        <taxon>asterids</taxon>
        <taxon>lamiids</taxon>
        <taxon>Lamiales</taxon>
        <taxon>Pedaliaceae</taxon>
        <taxon>Sesamum</taxon>
    </lineage>
</organism>
<dbReference type="PANTHER" id="PTHR31286">
    <property type="entry name" value="GLYCINE-RICH CELL WALL STRUCTURAL PROTEIN 1.8-LIKE"/>
    <property type="match status" value="1"/>
</dbReference>
<name>A0AAW2WU37_9LAMI</name>
<gene>
    <name evidence="2" type="ORF">Slati_2215000</name>
</gene>
<protein>
    <recommendedName>
        <fullName evidence="1">DUF4283 domain-containing protein</fullName>
    </recommendedName>
</protein>
<proteinExistence type="predicted"/>
<accession>A0AAW2WU37</accession>
<feature type="domain" description="DUF4283" evidence="1">
    <location>
        <begin position="57"/>
        <end position="137"/>
    </location>
</feature>
<dbReference type="InterPro" id="IPR040256">
    <property type="entry name" value="At4g02000-like"/>
</dbReference>
<evidence type="ECO:0000259" key="1">
    <source>
        <dbReference type="Pfam" id="PF14111"/>
    </source>
</evidence>
<sequence>MLKVQTPPASHFQHDPVCAAKKTFQDDEIHMIGSCSCYKGEPGITYSNEETEKLAIRLKFALVGKFSYGLPNMNFLQQRIIKLGLRGSATVARLSLKHVLINLTHDEDFSRICLRGEWTFDGFHMRVFKWDPCFDPQTESSIATSGLNSLGFLAICLRNMLCLALHRRLPLGHENNSCLAKNRIENSQPDLEHRTNENQTLHATENEDLWDVLNKKRKGKDVIHVNDPVNCLSLDANTHTLEVSIAANTTAAFNDKPGIIENVYVTAFE</sequence>
<evidence type="ECO:0000313" key="2">
    <source>
        <dbReference type="EMBL" id="KAL0444923.1"/>
    </source>
</evidence>
<dbReference type="EMBL" id="JACGWN010000007">
    <property type="protein sequence ID" value="KAL0444923.1"/>
    <property type="molecule type" value="Genomic_DNA"/>
</dbReference>
<reference evidence="2" key="2">
    <citation type="journal article" date="2024" name="Plant">
        <title>Genomic evolution and insights into agronomic trait innovations of Sesamum species.</title>
        <authorList>
            <person name="Miao H."/>
            <person name="Wang L."/>
            <person name="Qu L."/>
            <person name="Liu H."/>
            <person name="Sun Y."/>
            <person name="Le M."/>
            <person name="Wang Q."/>
            <person name="Wei S."/>
            <person name="Zheng Y."/>
            <person name="Lin W."/>
            <person name="Duan Y."/>
            <person name="Cao H."/>
            <person name="Xiong S."/>
            <person name="Wang X."/>
            <person name="Wei L."/>
            <person name="Li C."/>
            <person name="Ma Q."/>
            <person name="Ju M."/>
            <person name="Zhao R."/>
            <person name="Li G."/>
            <person name="Mu C."/>
            <person name="Tian Q."/>
            <person name="Mei H."/>
            <person name="Zhang T."/>
            <person name="Gao T."/>
            <person name="Zhang H."/>
        </authorList>
    </citation>
    <scope>NUCLEOTIDE SEQUENCE</scope>
    <source>
        <strain evidence="2">KEN1</strain>
    </source>
</reference>
<dbReference type="InterPro" id="IPR025558">
    <property type="entry name" value="DUF4283"/>
</dbReference>
<comment type="caution">
    <text evidence="2">The sequence shown here is derived from an EMBL/GenBank/DDBJ whole genome shotgun (WGS) entry which is preliminary data.</text>
</comment>
<dbReference type="PANTHER" id="PTHR31286:SF179">
    <property type="entry name" value="RNASE H TYPE-1 DOMAIN-CONTAINING PROTEIN"/>
    <property type="match status" value="1"/>
</dbReference>
<reference evidence="2" key="1">
    <citation type="submission" date="2020-06" db="EMBL/GenBank/DDBJ databases">
        <authorList>
            <person name="Li T."/>
            <person name="Hu X."/>
            <person name="Zhang T."/>
            <person name="Song X."/>
            <person name="Zhang H."/>
            <person name="Dai N."/>
            <person name="Sheng W."/>
            <person name="Hou X."/>
            <person name="Wei L."/>
        </authorList>
    </citation>
    <scope>NUCLEOTIDE SEQUENCE</scope>
    <source>
        <strain evidence="2">KEN1</strain>
        <tissue evidence="2">Leaf</tissue>
    </source>
</reference>
<dbReference type="AlphaFoldDB" id="A0AAW2WU37"/>